<dbReference type="Gene3D" id="3.40.50.1820">
    <property type="entry name" value="alpha/beta hydrolase"/>
    <property type="match status" value="1"/>
</dbReference>
<dbReference type="EMBL" id="AEJC01000650">
    <property type="protein sequence ID" value="EKX60471.1"/>
    <property type="molecule type" value="Genomic_DNA"/>
</dbReference>
<dbReference type="AlphaFoldDB" id="L1KI39"/>
<organism evidence="3 4">
    <name type="scientific">Streptomyces ipomoeae 91-03</name>
    <dbReference type="NCBI Taxonomy" id="698759"/>
    <lineage>
        <taxon>Bacteria</taxon>
        <taxon>Bacillati</taxon>
        <taxon>Actinomycetota</taxon>
        <taxon>Actinomycetes</taxon>
        <taxon>Kitasatosporales</taxon>
        <taxon>Streptomycetaceae</taxon>
        <taxon>Streptomyces</taxon>
    </lineage>
</organism>
<feature type="compositionally biased region" description="Basic and acidic residues" evidence="1">
    <location>
        <begin position="140"/>
        <end position="157"/>
    </location>
</feature>
<protein>
    <recommendedName>
        <fullName evidence="2">Alpha/beta hydrolase fold-3 domain-containing protein</fullName>
    </recommendedName>
</protein>
<reference evidence="3 4" key="1">
    <citation type="submission" date="2012-11" db="EMBL/GenBank/DDBJ databases">
        <authorList>
            <person name="Huguet-Tapia J.C."/>
            <person name="Durkin A.S."/>
            <person name="Pettis G.S."/>
            <person name="Badger J.H."/>
        </authorList>
    </citation>
    <scope>NUCLEOTIDE SEQUENCE [LARGE SCALE GENOMIC DNA]</scope>
    <source>
        <strain evidence="3 4">91-03</strain>
    </source>
</reference>
<gene>
    <name evidence="3" type="ORF">STRIP9103_07438</name>
</gene>
<evidence type="ECO:0000256" key="1">
    <source>
        <dbReference type="SAM" id="MobiDB-lite"/>
    </source>
</evidence>
<comment type="caution">
    <text evidence="3">The sequence shown here is derived from an EMBL/GenBank/DDBJ whole genome shotgun (WGS) entry which is preliminary data.</text>
</comment>
<proteinExistence type="predicted"/>
<evidence type="ECO:0000259" key="2">
    <source>
        <dbReference type="Pfam" id="PF07859"/>
    </source>
</evidence>
<dbReference type="SUPFAM" id="SSF53474">
    <property type="entry name" value="alpha/beta-Hydrolases"/>
    <property type="match status" value="1"/>
</dbReference>
<evidence type="ECO:0000313" key="3">
    <source>
        <dbReference type="EMBL" id="EKX60471.1"/>
    </source>
</evidence>
<dbReference type="Pfam" id="PF07859">
    <property type="entry name" value="Abhydrolase_3"/>
    <property type="match status" value="1"/>
</dbReference>
<dbReference type="InterPro" id="IPR029058">
    <property type="entry name" value="AB_hydrolase_fold"/>
</dbReference>
<dbReference type="GO" id="GO:0016787">
    <property type="term" value="F:hydrolase activity"/>
    <property type="evidence" value="ECO:0007669"/>
    <property type="project" value="InterPro"/>
</dbReference>
<evidence type="ECO:0000313" key="4">
    <source>
        <dbReference type="Proteomes" id="UP000010411"/>
    </source>
</evidence>
<dbReference type="InterPro" id="IPR013094">
    <property type="entry name" value="AB_hydrolase_3"/>
</dbReference>
<accession>L1KI39</accession>
<name>L1KI39_9ACTN</name>
<dbReference type="Proteomes" id="UP000010411">
    <property type="component" value="Unassembled WGS sequence"/>
</dbReference>
<feature type="domain" description="Alpha/beta hydrolase fold-3" evidence="2">
    <location>
        <begin position="99"/>
        <end position="136"/>
    </location>
</feature>
<dbReference type="PATRIC" id="fig|698759.3.peg.8831"/>
<feature type="region of interest" description="Disordered" evidence="1">
    <location>
        <begin position="136"/>
        <end position="167"/>
    </location>
</feature>
<keyword evidence="4" id="KW-1185">Reference proteome</keyword>
<sequence length="167" mass="18224">MVPERPASRHVHGSTYGELTCLMPSSRSGPCWRRLPPRPPYLFELTPVKGRRAVDEVQSGDIALPAVDKEWVMVPGRPTGTVRACVVRPPGATGALPVGVEAAVVFPEYDLSPEARYPVAIERTHAVARWIADQLQSGQSDREHGGGDAVVHAEGREQGLSLRFQQR</sequence>